<evidence type="ECO:0000313" key="2">
    <source>
        <dbReference type="EMBL" id="SVE64410.1"/>
    </source>
</evidence>
<sequence length="125" mass="13822">MEKKFSEVNKDQKQFWSGKGGHIWVERQEAMDTMLSPLGEVVIKELNLLSKDKVLDIGCGCGSTSIDIAEHLSLNGAVTGVDISKPMLDRAKLSAKNKSLNNIDFQLKDVQSEDLPNEHFSVAFS</sequence>
<dbReference type="PANTHER" id="PTHR43667:SF2">
    <property type="entry name" value="FATTY ACID C-METHYL TRANSFERASE"/>
    <property type="match status" value="1"/>
</dbReference>
<dbReference type="PANTHER" id="PTHR43667">
    <property type="entry name" value="CYCLOPROPANE-FATTY-ACYL-PHOSPHOLIPID SYNTHASE"/>
    <property type="match status" value="1"/>
</dbReference>
<protein>
    <recommendedName>
        <fullName evidence="1">Methyltransferase domain-containing protein</fullName>
    </recommendedName>
</protein>
<evidence type="ECO:0000259" key="1">
    <source>
        <dbReference type="Pfam" id="PF13649"/>
    </source>
</evidence>
<dbReference type="AlphaFoldDB" id="A0A383F6Z0"/>
<feature type="non-terminal residue" evidence="2">
    <location>
        <position position="125"/>
    </location>
</feature>
<proteinExistence type="predicted"/>
<feature type="domain" description="Methyltransferase" evidence="1">
    <location>
        <begin position="54"/>
        <end position="125"/>
    </location>
</feature>
<reference evidence="2" key="1">
    <citation type="submission" date="2018-05" db="EMBL/GenBank/DDBJ databases">
        <authorList>
            <person name="Lanie J.A."/>
            <person name="Ng W.-L."/>
            <person name="Kazmierczak K.M."/>
            <person name="Andrzejewski T.M."/>
            <person name="Davidsen T.M."/>
            <person name="Wayne K.J."/>
            <person name="Tettelin H."/>
            <person name="Glass J.I."/>
            <person name="Rusch D."/>
            <person name="Podicherti R."/>
            <person name="Tsui H.-C.T."/>
            <person name="Winkler M.E."/>
        </authorList>
    </citation>
    <scope>NUCLEOTIDE SEQUENCE</scope>
</reference>
<dbReference type="Pfam" id="PF13649">
    <property type="entry name" value="Methyltransf_25"/>
    <property type="match status" value="1"/>
</dbReference>
<dbReference type="EMBL" id="UINC01231745">
    <property type="protein sequence ID" value="SVE64410.1"/>
    <property type="molecule type" value="Genomic_DNA"/>
</dbReference>
<dbReference type="InterPro" id="IPR041698">
    <property type="entry name" value="Methyltransf_25"/>
</dbReference>
<dbReference type="InterPro" id="IPR050723">
    <property type="entry name" value="CFA/CMAS"/>
</dbReference>
<accession>A0A383F6Z0</accession>
<gene>
    <name evidence="2" type="ORF">METZ01_LOCUS517264</name>
</gene>
<dbReference type="Gene3D" id="3.40.50.150">
    <property type="entry name" value="Vaccinia Virus protein VP39"/>
    <property type="match status" value="1"/>
</dbReference>
<dbReference type="InterPro" id="IPR029063">
    <property type="entry name" value="SAM-dependent_MTases_sf"/>
</dbReference>
<organism evidence="2">
    <name type="scientific">marine metagenome</name>
    <dbReference type="NCBI Taxonomy" id="408172"/>
    <lineage>
        <taxon>unclassified sequences</taxon>
        <taxon>metagenomes</taxon>
        <taxon>ecological metagenomes</taxon>
    </lineage>
</organism>
<dbReference type="SUPFAM" id="SSF53335">
    <property type="entry name" value="S-adenosyl-L-methionine-dependent methyltransferases"/>
    <property type="match status" value="1"/>
</dbReference>
<dbReference type="CDD" id="cd02440">
    <property type="entry name" value="AdoMet_MTases"/>
    <property type="match status" value="1"/>
</dbReference>
<name>A0A383F6Z0_9ZZZZ</name>